<gene>
    <name evidence="2" type="ORF">SAMN04487924_12844</name>
</gene>
<organism evidence="2 3">
    <name type="scientific">Bacteroides xylanisolvens</name>
    <dbReference type="NCBI Taxonomy" id="371601"/>
    <lineage>
        <taxon>Bacteria</taxon>
        <taxon>Pseudomonadati</taxon>
        <taxon>Bacteroidota</taxon>
        <taxon>Bacteroidia</taxon>
        <taxon>Bacteroidales</taxon>
        <taxon>Bacteroidaceae</taxon>
        <taxon>Bacteroides</taxon>
    </lineage>
</organism>
<reference evidence="2 3" key="1">
    <citation type="submission" date="2016-10" db="EMBL/GenBank/DDBJ databases">
        <authorList>
            <person name="de Groot N.N."/>
        </authorList>
    </citation>
    <scope>NUCLEOTIDE SEQUENCE [LARGE SCALE GENOMIC DNA]</scope>
    <source>
        <strain evidence="2 3">NLAE-zl-G339</strain>
    </source>
</reference>
<proteinExistence type="predicted"/>
<dbReference type="AlphaFoldDB" id="A0A1H4GD76"/>
<evidence type="ECO:0000256" key="1">
    <source>
        <dbReference type="SAM" id="SignalP"/>
    </source>
</evidence>
<dbReference type="RefSeq" id="WP_074707974.1">
    <property type="nucleotide sequence ID" value="NZ_FNRP01000028.1"/>
</dbReference>
<name>A0A1H4GD76_9BACE</name>
<evidence type="ECO:0000313" key="2">
    <source>
        <dbReference type="EMBL" id="SEB07583.1"/>
    </source>
</evidence>
<sequence length="225" mass="26087">MKRVILVMMLLLSINSIKAQNDPVLAGMILLYTEKAEKTLKNQELAMMMQTTGHLWTKEEVEATADLQREFNTYLDSFRSILCYAAQIYGFYHEITLLTENMGGLIQQLEKNTTNALAVALSTNRNKIYREVILNSVEIVNDIRTVCLSKNKMTEQQRLEIVFNIRPKLQVMNKKLKRLTIAVKYTSMNDVWLEISEGTRPMADKTQIIEDAKRRWKQIGRNVRP</sequence>
<evidence type="ECO:0008006" key="4">
    <source>
        <dbReference type="Google" id="ProtNLM"/>
    </source>
</evidence>
<dbReference type="Proteomes" id="UP000183040">
    <property type="component" value="Unassembled WGS sequence"/>
</dbReference>
<accession>A0A1H4GD76</accession>
<dbReference type="EMBL" id="FNRP01000028">
    <property type="protein sequence ID" value="SEB07583.1"/>
    <property type="molecule type" value="Genomic_DNA"/>
</dbReference>
<feature type="signal peptide" evidence="1">
    <location>
        <begin position="1"/>
        <end position="19"/>
    </location>
</feature>
<protein>
    <recommendedName>
        <fullName evidence="4">DUF4141 domain-containing protein</fullName>
    </recommendedName>
</protein>
<evidence type="ECO:0000313" key="3">
    <source>
        <dbReference type="Proteomes" id="UP000183040"/>
    </source>
</evidence>
<feature type="chain" id="PRO_5010321780" description="DUF4141 domain-containing protein" evidence="1">
    <location>
        <begin position="20"/>
        <end position="225"/>
    </location>
</feature>
<keyword evidence="1" id="KW-0732">Signal</keyword>